<proteinExistence type="predicted"/>
<comment type="caution">
    <text evidence="1">The sequence shown here is derived from an EMBL/GenBank/DDBJ whole genome shotgun (WGS) entry which is preliminary data.</text>
</comment>
<dbReference type="InterPro" id="IPR008979">
    <property type="entry name" value="Galactose-bd-like_sf"/>
</dbReference>
<gene>
    <name evidence="1" type="ORF">M9Y10_030864</name>
</gene>
<evidence type="ECO:0000313" key="1">
    <source>
        <dbReference type="EMBL" id="KAK8840308.1"/>
    </source>
</evidence>
<dbReference type="EMBL" id="JAPFFF010000047">
    <property type="protein sequence ID" value="KAK8840308.1"/>
    <property type="molecule type" value="Genomic_DNA"/>
</dbReference>
<keyword evidence="2" id="KW-1185">Reference proteome</keyword>
<dbReference type="Gene3D" id="2.60.120.260">
    <property type="entry name" value="Galactose-binding domain-like"/>
    <property type="match status" value="1"/>
</dbReference>
<protein>
    <recommendedName>
        <fullName evidence="3">F5/8 type C domain-containing protein</fullName>
    </recommendedName>
</protein>
<organism evidence="1 2">
    <name type="scientific">Tritrichomonas musculus</name>
    <dbReference type="NCBI Taxonomy" id="1915356"/>
    <lineage>
        <taxon>Eukaryota</taxon>
        <taxon>Metamonada</taxon>
        <taxon>Parabasalia</taxon>
        <taxon>Tritrichomonadida</taxon>
        <taxon>Tritrichomonadidae</taxon>
        <taxon>Tritrichomonas</taxon>
    </lineage>
</organism>
<reference evidence="1 2" key="1">
    <citation type="submission" date="2024-04" db="EMBL/GenBank/DDBJ databases">
        <title>Tritrichomonas musculus Genome.</title>
        <authorList>
            <person name="Alves-Ferreira E."/>
            <person name="Grigg M."/>
            <person name="Lorenzi H."/>
            <person name="Galac M."/>
        </authorList>
    </citation>
    <scope>NUCLEOTIDE SEQUENCE [LARGE SCALE GENOMIC DNA]</scope>
    <source>
        <strain evidence="1 2">EAF2021</strain>
    </source>
</reference>
<dbReference type="Proteomes" id="UP001470230">
    <property type="component" value="Unassembled WGS sequence"/>
</dbReference>
<name>A0ABR2H286_9EUKA</name>
<accession>A0ABR2H286</accession>
<sequence>MCETSTLFLKSSCILDVPLQNYGDDFTFIVNGEKYNTSYLIADLLSPIISKTHKSDPTYNKLSINTNQKGNFSHILNLLNFDLNDVPQDEIPFISEVIQILKNESIEIIQPDISEITIYNVFSLLKLHEKSPLYNSNRFQEEIDFISSHLYELIEECKEELISLSIDKLVTVISNSKVQLNSENQLLEFINELYSQNSEYSILYETVYFENVSIEMVSEFIEVFDFNDMTASTWKSISNRLKQNTLKISTFSMERYVGKSKGEVTISPRDDDLFNGIIEFLKTVSKSLNSEIEITSSSFFDEFYRPINVVLFDDCDKSFHSLNAQNSWICFDFKNRKINLTDYVIRSGSWSTNSEHPKNWVIEGSNDNESWEVIDQQSECASLNGISYVHKFHVRNKMPNEFRYIRMKEIGPNWIGTYSLALNSIEFFGNLIL</sequence>
<evidence type="ECO:0008006" key="3">
    <source>
        <dbReference type="Google" id="ProtNLM"/>
    </source>
</evidence>
<dbReference type="SUPFAM" id="SSF49785">
    <property type="entry name" value="Galactose-binding domain-like"/>
    <property type="match status" value="1"/>
</dbReference>
<evidence type="ECO:0000313" key="2">
    <source>
        <dbReference type="Proteomes" id="UP001470230"/>
    </source>
</evidence>